<evidence type="ECO:0000256" key="5">
    <source>
        <dbReference type="ARBA" id="ARBA00023158"/>
    </source>
</evidence>
<feature type="domain" description="Piwi" evidence="8">
    <location>
        <begin position="545"/>
        <end position="842"/>
    </location>
</feature>
<evidence type="ECO:0000313" key="10">
    <source>
        <dbReference type="Proteomes" id="UP001370490"/>
    </source>
</evidence>
<dbReference type="Gene3D" id="3.30.420.10">
    <property type="entry name" value="Ribonuclease H-like superfamily/Ribonuclease H"/>
    <property type="match status" value="1"/>
</dbReference>
<proteinExistence type="inferred from homology"/>
<comment type="caution">
    <text evidence="9">The sequence shown here is derived from an EMBL/GenBank/DDBJ whole genome shotgun (WGS) entry which is preliminary data.</text>
</comment>
<comment type="similarity">
    <text evidence="1">Belongs to the argonaute family. Ago subfamily.</text>
</comment>
<dbReference type="SMART" id="SM01163">
    <property type="entry name" value="DUF1785"/>
    <property type="match status" value="1"/>
</dbReference>
<keyword evidence="5" id="KW-0943">RNA-mediated gene silencing</keyword>
<protein>
    <submittedName>
        <fullName evidence="9">PAZ domain</fullName>
    </submittedName>
</protein>
<reference evidence="9 10" key="1">
    <citation type="submission" date="2023-12" db="EMBL/GenBank/DDBJ databases">
        <title>A high-quality genome assembly for Dillenia turbinata (Dilleniales).</title>
        <authorList>
            <person name="Chanderbali A."/>
        </authorList>
    </citation>
    <scope>NUCLEOTIDE SEQUENCE [LARGE SCALE GENOMIC DNA]</scope>
    <source>
        <strain evidence="9">LSX21</strain>
        <tissue evidence="9">Leaf</tissue>
    </source>
</reference>
<accession>A0AAN8V2D7</accession>
<dbReference type="CDD" id="cd04657">
    <property type="entry name" value="Piwi_ago-like"/>
    <property type="match status" value="1"/>
</dbReference>
<dbReference type="GO" id="GO:0003723">
    <property type="term" value="F:RNA binding"/>
    <property type="evidence" value="ECO:0007669"/>
    <property type="project" value="UniProtKB-KW"/>
</dbReference>
<dbReference type="InterPro" id="IPR012337">
    <property type="entry name" value="RNaseH-like_sf"/>
</dbReference>
<keyword evidence="6" id="KW-0687">Ribonucleoprotein</keyword>
<dbReference type="CDD" id="cd02846">
    <property type="entry name" value="PAZ_argonaute_like"/>
    <property type="match status" value="1"/>
</dbReference>
<evidence type="ECO:0000313" key="9">
    <source>
        <dbReference type="EMBL" id="KAK6921427.1"/>
    </source>
</evidence>
<dbReference type="PROSITE" id="PS50821">
    <property type="entry name" value="PAZ"/>
    <property type="match status" value="1"/>
</dbReference>
<evidence type="ECO:0000256" key="4">
    <source>
        <dbReference type="ARBA" id="ARBA00022884"/>
    </source>
</evidence>
<dbReference type="Pfam" id="PF02170">
    <property type="entry name" value="PAZ"/>
    <property type="match status" value="1"/>
</dbReference>
<dbReference type="Pfam" id="PF16486">
    <property type="entry name" value="ArgoN"/>
    <property type="match status" value="1"/>
</dbReference>
<evidence type="ECO:0000256" key="6">
    <source>
        <dbReference type="ARBA" id="ARBA00023274"/>
    </source>
</evidence>
<keyword evidence="4" id="KW-0694">RNA-binding</keyword>
<dbReference type="GO" id="GO:0006417">
    <property type="term" value="P:regulation of translation"/>
    <property type="evidence" value="ECO:0007669"/>
    <property type="project" value="UniProtKB-KW"/>
</dbReference>
<dbReference type="InterPro" id="IPR045246">
    <property type="entry name" value="Piwi_ago-like"/>
</dbReference>
<dbReference type="Pfam" id="PF08699">
    <property type="entry name" value="ArgoL1"/>
    <property type="match status" value="1"/>
</dbReference>
<name>A0AAN8V2D7_9MAGN</name>
<feature type="domain" description="PAZ" evidence="7">
    <location>
        <begin position="248"/>
        <end position="360"/>
    </location>
</feature>
<gene>
    <name evidence="9" type="ORF">RJ641_011934</name>
</gene>
<dbReference type="Proteomes" id="UP001370490">
    <property type="component" value="Unassembled WGS sequence"/>
</dbReference>
<organism evidence="9 10">
    <name type="scientific">Dillenia turbinata</name>
    <dbReference type="NCBI Taxonomy" id="194707"/>
    <lineage>
        <taxon>Eukaryota</taxon>
        <taxon>Viridiplantae</taxon>
        <taxon>Streptophyta</taxon>
        <taxon>Embryophyta</taxon>
        <taxon>Tracheophyta</taxon>
        <taxon>Spermatophyta</taxon>
        <taxon>Magnoliopsida</taxon>
        <taxon>eudicotyledons</taxon>
        <taxon>Gunneridae</taxon>
        <taxon>Pentapetalae</taxon>
        <taxon>Dilleniales</taxon>
        <taxon>Dilleniaceae</taxon>
        <taxon>Dillenia</taxon>
    </lineage>
</organism>
<dbReference type="GO" id="GO:1990904">
    <property type="term" value="C:ribonucleoprotein complex"/>
    <property type="evidence" value="ECO:0007669"/>
    <property type="project" value="UniProtKB-KW"/>
</dbReference>
<dbReference type="Gene3D" id="2.170.260.10">
    <property type="entry name" value="paz domain"/>
    <property type="match status" value="1"/>
</dbReference>
<dbReference type="PROSITE" id="PS50822">
    <property type="entry name" value="PIWI"/>
    <property type="match status" value="1"/>
</dbReference>
<dbReference type="InterPro" id="IPR036085">
    <property type="entry name" value="PAZ_dom_sf"/>
</dbReference>
<dbReference type="AlphaFoldDB" id="A0AAN8V2D7"/>
<keyword evidence="2" id="KW-0678">Repressor</keyword>
<dbReference type="InterPro" id="IPR003100">
    <property type="entry name" value="PAZ_dom"/>
</dbReference>
<evidence type="ECO:0000259" key="7">
    <source>
        <dbReference type="PROSITE" id="PS50821"/>
    </source>
</evidence>
<sequence>MVSGTEEMRACQISEPHTLPFHRRSKEDYLPLKQYCGDGAHDNQQVKLLANHFPVKYNPQTIIRHYDVEIQQEVQSKNGPLAKTLKSDLHRIWEELFSHAFDKFPLSKTAYDGERNLFGAIELPTGSFKLVLEDSTGTSYQESKTTFKVIIRHVADLKLCKLQDYLHGQVLKIPRDILQGLDIVMKENPARNMISMGRRFYQKATTPEDYLGHGITLSKGFQHSLKPTSQGLALCLDYSVLPFRKRMPVIDFLKENICQYVIKSFGSYRKEVVAALRGLKVRVIHRQTTRKSTIMGLSEKDARQITFDYQNPDGQGPSKQVFLLNYFKEKYSIDIVHKHLPCLDLGRKTYVPMELCILVEGQKYPSYSLDKKAAQRLKKESLVPPYARKNFISDMVQSRTGPCGGDVSQNFGIEVDTDMTMVSGHVIEPPVLKLGTLNGNSSKTIVRKDKYQWSLAHKLLAEGSSIERWAVLDFTAGEQFDKLNFDQFITNLWDACSELGIHIKDNPLHVPAQMQVFHDVYKLRELIKNVVDKACTGGDVQNLQILVCVLPWSGNGYKILKWICETEIGEIGLVTQCCLSYEVNRAKHPYFTNLALKINAKLGGSNFELFDCLPGFGKGDHVMLVGADVNHPAPGNATSPSIAAVVGSMNWPAANRYIVRLRPQAHRLEKILNFGKMCLELVENYASVNGVEPKKIVVFRDGVSESQSDMVLKEELGDLKSEFHKAFYFPTITLVVAQKRHHTRLFPDGEGGNVLPGTVVDRDIVQPSKSDFYLCSHYGSIGTSKPTHYQLLYDQNGFTLDSMQRLIYYSCFTFARCNKPVSLAPPVYYADLVAYRGRMYEEALVEVLLPVSDAASSSSESTSSSSSAALLDENSYKLHVDVKNVMFFI</sequence>
<evidence type="ECO:0000256" key="3">
    <source>
        <dbReference type="ARBA" id="ARBA00022845"/>
    </source>
</evidence>
<dbReference type="SUPFAM" id="SSF101690">
    <property type="entry name" value="PAZ domain"/>
    <property type="match status" value="1"/>
</dbReference>
<dbReference type="GO" id="GO:0051607">
    <property type="term" value="P:defense response to virus"/>
    <property type="evidence" value="ECO:0007669"/>
    <property type="project" value="UniProtKB-ARBA"/>
</dbReference>
<keyword evidence="10" id="KW-1185">Reference proteome</keyword>
<dbReference type="PANTHER" id="PTHR22891">
    <property type="entry name" value="EUKARYOTIC TRANSLATION INITIATION FACTOR 2C"/>
    <property type="match status" value="1"/>
</dbReference>
<dbReference type="SUPFAM" id="SSF53098">
    <property type="entry name" value="Ribonuclease H-like"/>
    <property type="match status" value="1"/>
</dbReference>
<dbReference type="Pfam" id="PF02171">
    <property type="entry name" value="Piwi"/>
    <property type="match status" value="1"/>
</dbReference>
<dbReference type="EMBL" id="JBAMMX010000019">
    <property type="protein sequence ID" value="KAK6921427.1"/>
    <property type="molecule type" value="Genomic_DNA"/>
</dbReference>
<dbReference type="SMART" id="SM00950">
    <property type="entry name" value="Piwi"/>
    <property type="match status" value="1"/>
</dbReference>
<keyword evidence="3" id="KW-0810">Translation regulation</keyword>
<dbReference type="InterPro" id="IPR014811">
    <property type="entry name" value="ArgoL1"/>
</dbReference>
<evidence type="ECO:0000256" key="2">
    <source>
        <dbReference type="ARBA" id="ARBA00022491"/>
    </source>
</evidence>
<dbReference type="GO" id="GO:0031047">
    <property type="term" value="P:regulatory ncRNA-mediated gene silencing"/>
    <property type="evidence" value="ECO:0007669"/>
    <property type="project" value="UniProtKB-KW"/>
</dbReference>
<dbReference type="FunFam" id="2.170.260.10:FF:000008">
    <property type="entry name" value="Protein argonaute 7"/>
    <property type="match status" value="1"/>
</dbReference>
<dbReference type="Gene3D" id="3.40.50.2300">
    <property type="match status" value="1"/>
</dbReference>
<dbReference type="InterPro" id="IPR003165">
    <property type="entry name" value="Piwi"/>
</dbReference>
<evidence type="ECO:0000259" key="8">
    <source>
        <dbReference type="PROSITE" id="PS50822"/>
    </source>
</evidence>
<evidence type="ECO:0000256" key="1">
    <source>
        <dbReference type="ARBA" id="ARBA00008201"/>
    </source>
</evidence>
<dbReference type="InterPro" id="IPR032474">
    <property type="entry name" value="Argonaute_N"/>
</dbReference>
<dbReference type="InterPro" id="IPR036397">
    <property type="entry name" value="RNaseH_sf"/>
</dbReference>